<feature type="transmembrane region" description="Helical" evidence="1">
    <location>
        <begin position="112"/>
        <end position="137"/>
    </location>
</feature>
<feature type="transmembrane region" description="Helical" evidence="1">
    <location>
        <begin position="143"/>
        <end position="168"/>
    </location>
</feature>
<keyword evidence="1" id="KW-0812">Transmembrane</keyword>
<dbReference type="SUPFAM" id="SSF103501">
    <property type="entry name" value="Respiratory nitrate reductase 1 gamma chain"/>
    <property type="match status" value="1"/>
</dbReference>
<feature type="transmembrane region" description="Helical" evidence="1">
    <location>
        <begin position="267"/>
        <end position="289"/>
    </location>
</feature>
<proteinExistence type="predicted"/>
<gene>
    <name evidence="2" type="ORF">CKO31_20360</name>
</gene>
<keyword evidence="1" id="KW-0472">Membrane</keyword>
<dbReference type="Proteomes" id="UP000748752">
    <property type="component" value="Unassembled WGS sequence"/>
</dbReference>
<evidence type="ECO:0000313" key="2">
    <source>
        <dbReference type="EMBL" id="MBK1633063.1"/>
    </source>
</evidence>
<feature type="transmembrane region" description="Helical" evidence="1">
    <location>
        <begin position="234"/>
        <end position="255"/>
    </location>
</feature>
<dbReference type="NCBIfam" id="TIGR02484">
    <property type="entry name" value="CitB"/>
    <property type="match status" value="1"/>
</dbReference>
<reference evidence="2 3" key="1">
    <citation type="journal article" date="2020" name="Microorganisms">
        <title>Osmotic Adaptation and Compatible Solute Biosynthesis of Phototrophic Bacteria as Revealed from Genome Analyses.</title>
        <authorList>
            <person name="Imhoff J.F."/>
            <person name="Rahn T."/>
            <person name="Kunzel S."/>
            <person name="Keller A."/>
            <person name="Neulinger S.C."/>
        </authorList>
    </citation>
    <scope>NUCLEOTIDE SEQUENCE [LARGE SCALE GENOMIC DNA]</scope>
    <source>
        <strain evidence="2 3">DSM 6210</strain>
    </source>
</reference>
<dbReference type="RefSeq" id="WP_200241023.1">
    <property type="nucleotide sequence ID" value="NZ_NRRV01000066.1"/>
</dbReference>
<keyword evidence="3" id="KW-1185">Reference proteome</keyword>
<dbReference type="EMBL" id="NRRV01000066">
    <property type="protein sequence ID" value="MBK1633063.1"/>
    <property type="molecule type" value="Genomic_DNA"/>
</dbReference>
<dbReference type="Gene3D" id="1.20.950.20">
    <property type="entry name" value="Transmembrane di-heme cytochromes, Chain C"/>
    <property type="match status" value="1"/>
</dbReference>
<sequence length="371" mass="38957">MGSVDPDKPGVAAETRRQLAICNICNYCNGLCAVFGAAERRHRLTDSDLDQLANLCHHCRSCLYDCQYAPAHAFAVNLPRALARQRWQSYARYAWPRALVGALDGSGLGPGLLAAAVVLAFTLAVVLAVPAATLFGVHTGPGAFYRVVPFGVMSAGAMLSLGFALLAIGIGVRRFWQATAPAQRAVGQGGRGTAAAVGRAVLDLLTLKNQSGGGPGCADRDHRPSRLRRRFHHALFYGFLLCLAATTVAAGRHHLLGQPAPYPLLSAPVLLGTAGGIGMVIGCLGLLWLRRREDPAPTDPASRGADVALTWLLLAVAATGLALLALRGTAAMGLLLAVHLGTVLALFVLLPYTKMVHGAYRAAALLRDALQ</sequence>
<keyword evidence="1" id="KW-1133">Transmembrane helix</keyword>
<organism evidence="2 3">
    <name type="scientific">Thiohalocapsa halophila</name>
    <dbReference type="NCBI Taxonomy" id="69359"/>
    <lineage>
        <taxon>Bacteria</taxon>
        <taxon>Pseudomonadati</taxon>
        <taxon>Pseudomonadota</taxon>
        <taxon>Gammaproteobacteria</taxon>
        <taxon>Chromatiales</taxon>
        <taxon>Chromatiaceae</taxon>
        <taxon>Thiohalocapsa</taxon>
    </lineage>
</organism>
<protein>
    <submittedName>
        <fullName evidence="2">Signal transduction protein</fullName>
    </submittedName>
</protein>
<accession>A0ABS1CM96</accession>
<feature type="transmembrane region" description="Helical" evidence="1">
    <location>
        <begin position="332"/>
        <end position="352"/>
    </location>
</feature>
<dbReference type="InterPro" id="IPR036197">
    <property type="entry name" value="NarG-like_sf"/>
</dbReference>
<feature type="transmembrane region" description="Helical" evidence="1">
    <location>
        <begin position="309"/>
        <end position="326"/>
    </location>
</feature>
<comment type="caution">
    <text evidence="2">The sequence shown here is derived from an EMBL/GenBank/DDBJ whole genome shotgun (WGS) entry which is preliminary data.</text>
</comment>
<dbReference type="InterPro" id="IPR012830">
    <property type="entry name" value="Citrate_utilization_prot_B"/>
</dbReference>
<name>A0ABS1CM96_9GAMM</name>
<evidence type="ECO:0000313" key="3">
    <source>
        <dbReference type="Proteomes" id="UP000748752"/>
    </source>
</evidence>
<evidence type="ECO:0000256" key="1">
    <source>
        <dbReference type="SAM" id="Phobius"/>
    </source>
</evidence>